<sequence length="142" mass="15808">EDPPQSDFLSVSGLGIGETRNWGKIGIVVIKGENFLKVALVRSMLSAQEMMAVFWSVCFVCCWVVAMLNSWLCLMDKNVPCWGSKGCCWDDDVLDSYACLVVVGSSCLLTISVWVAVYWSRSTTSVDVRSTNSLVVWEMYLL</sequence>
<evidence type="ECO:0000256" key="1">
    <source>
        <dbReference type="SAM" id="Phobius"/>
    </source>
</evidence>
<protein>
    <submittedName>
        <fullName evidence="2">16771_t:CDS:1</fullName>
    </submittedName>
</protein>
<name>A0A9N9JYB2_9GLOM</name>
<reference evidence="2" key="1">
    <citation type="submission" date="2021-06" db="EMBL/GenBank/DDBJ databases">
        <authorList>
            <person name="Kallberg Y."/>
            <person name="Tangrot J."/>
            <person name="Rosling A."/>
        </authorList>
    </citation>
    <scope>NUCLEOTIDE SEQUENCE</scope>
    <source>
        <strain evidence="2">MA453B</strain>
    </source>
</reference>
<accession>A0A9N9JYB2</accession>
<proteinExistence type="predicted"/>
<evidence type="ECO:0000313" key="2">
    <source>
        <dbReference type="EMBL" id="CAG8797767.1"/>
    </source>
</evidence>
<feature type="non-terminal residue" evidence="2">
    <location>
        <position position="142"/>
    </location>
</feature>
<dbReference type="Proteomes" id="UP000789405">
    <property type="component" value="Unassembled WGS sequence"/>
</dbReference>
<gene>
    <name evidence="2" type="ORF">DERYTH_LOCUS22741</name>
</gene>
<keyword evidence="1" id="KW-1133">Transmembrane helix</keyword>
<feature type="transmembrane region" description="Helical" evidence="1">
    <location>
        <begin position="94"/>
        <end position="119"/>
    </location>
</feature>
<dbReference type="AlphaFoldDB" id="A0A9N9JYB2"/>
<evidence type="ECO:0000313" key="3">
    <source>
        <dbReference type="Proteomes" id="UP000789405"/>
    </source>
</evidence>
<dbReference type="EMBL" id="CAJVPY010032428">
    <property type="protein sequence ID" value="CAG8797767.1"/>
    <property type="molecule type" value="Genomic_DNA"/>
</dbReference>
<keyword evidence="3" id="KW-1185">Reference proteome</keyword>
<keyword evidence="1" id="KW-0812">Transmembrane</keyword>
<comment type="caution">
    <text evidence="2">The sequence shown here is derived from an EMBL/GenBank/DDBJ whole genome shotgun (WGS) entry which is preliminary data.</text>
</comment>
<keyword evidence="1" id="KW-0472">Membrane</keyword>
<organism evidence="2 3">
    <name type="scientific">Dentiscutata erythropus</name>
    <dbReference type="NCBI Taxonomy" id="1348616"/>
    <lineage>
        <taxon>Eukaryota</taxon>
        <taxon>Fungi</taxon>
        <taxon>Fungi incertae sedis</taxon>
        <taxon>Mucoromycota</taxon>
        <taxon>Glomeromycotina</taxon>
        <taxon>Glomeromycetes</taxon>
        <taxon>Diversisporales</taxon>
        <taxon>Gigasporaceae</taxon>
        <taxon>Dentiscutata</taxon>
    </lineage>
</organism>
<feature type="transmembrane region" description="Helical" evidence="1">
    <location>
        <begin position="52"/>
        <end position="74"/>
    </location>
</feature>